<evidence type="ECO:0000313" key="1">
    <source>
        <dbReference type="EMBL" id="TDL18845.1"/>
    </source>
</evidence>
<dbReference type="Proteomes" id="UP000294933">
    <property type="component" value="Unassembled WGS sequence"/>
</dbReference>
<keyword evidence="2" id="KW-1185">Reference proteome</keyword>
<protein>
    <submittedName>
        <fullName evidence="1">Uncharacterized protein</fullName>
    </submittedName>
</protein>
<name>A0A4Y7PUP9_9AGAM</name>
<reference evidence="1 2" key="1">
    <citation type="submission" date="2018-06" db="EMBL/GenBank/DDBJ databases">
        <title>A transcriptomic atlas of mushroom development highlights an independent origin of complex multicellularity.</title>
        <authorList>
            <consortium name="DOE Joint Genome Institute"/>
            <person name="Krizsan K."/>
            <person name="Almasi E."/>
            <person name="Merenyi Z."/>
            <person name="Sahu N."/>
            <person name="Viragh M."/>
            <person name="Koszo T."/>
            <person name="Mondo S."/>
            <person name="Kiss B."/>
            <person name="Balint B."/>
            <person name="Kues U."/>
            <person name="Barry K."/>
            <person name="Hegedus J.C."/>
            <person name="Henrissat B."/>
            <person name="Johnson J."/>
            <person name="Lipzen A."/>
            <person name="Ohm R."/>
            <person name="Nagy I."/>
            <person name="Pangilinan J."/>
            <person name="Yan J."/>
            <person name="Xiong Y."/>
            <person name="Grigoriev I.V."/>
            <person name="Hibbett D.S."/>
            <person name="Nagy L.G."/>
        </authorList>
    </citation>
    <scope>NUCLEOTIDE SEQUENCE [LARGE SCALE GENOMIC DNA]</scope>
    <source>
        <strain evidence="1 2">SZMC22713</strain>
    </source>
</reference>
<dbReference type="EMBL" id="ML170203">
    <property type="protein sequence ID" value="TDL18845.1"/>
    <property type="molecule type" value="Genomic_DNA"/>
</dbReference>
<dbReference type="AlphaFoldDB" id="A0A4Y7PUP9"/>
<gene>
    <name evidence="1" type="ORF">BD410DRAFT_842555</name>
</gene>
<dbReference type="VEuPathDB" id="FungiDB:BD410DRAFT_842555"/>
<organism evidence="1 2">
    <name type="scientific">Rickenella mellea</name>
    <dbReference type="NCBI Taxonomy" id="50990"/>
    <lineage>
        <taxon>Eukaryota</taxon>
        <taxon>Fungi</taxon>
        <taxon>Dikarya</taxon>
        <taxon>Basidiomycota</taxon>
        <taxon>Agaricomycotina</taxon>
        <taxon>Agaricomycetes</taxon>
        <taxon>Hymenochaetales</taxon>
        <taxon>Rickenellaceae</taxon>
        <taxon>Rickenella</taxon>
    </lineage>
</organism>
<accession>A0A4Y7PUP9</accession>
<sequence length="374" mass="41742">MAEGRASVAMVPSHKRSQRDVAALNWTLESATDYREVEQFFDAVPAFCRQSGQNIDHVLRAVGSSVFSRSGPILEECLRHADLQSPERRCRAVTYMTALQAIAPKLPAIPMKVFTLSSVDTLAALRNDSDTTIAISAMCTTAILASSYLFRITEYIPPKSSVSDIDVADVQLLMNISEQLPLDELCGSVTVQDYHTVTSTMSTDATTAALRILRSDDVMDAAGRYLKFCRASSSMEVRFFFPPNPKFYDFESEGLTPSLDWISLDIIYEAENSVKYLQNGHNVADGWSADRAVWAISVMLRALRSTKMREEFWNCGRLMIINTLISQLVQSHHDTREHSTPNPRPYWRCCVPLLDPVYCMITTVGSSQNPSALN</sequence>
<proteinExistence type="predicted"/>
<evidence type="ECO:0000313" key="2">
    <source>
        <dbReference type="Proteomes" id="UP000294933"/>
    </source>
</evidence>